<dbReference type="InterPro" id="IPR002925">
    <property type="entry name" value="Dienelactn_hydro"/>
</dbReference>
<gene>
    <name evidence="3" type="ORF">K7432_012690</name>
</gene>
<dbReference type="InterPro" id="IPR051411">
    <property type="entry name" value="Polyketide_trans_af380"/>
</dbReference>
<dbReference type="InterPro" id="IPR029058">
    <property type="entry name" value="AB_hydrolase_fold"/>
</dbReference>
<feature type="domain" description="Dienelactone hydrolase" evidence="2">
    <location>
        <begin position="18"/>
        <end position="133"/>
    </location>
</feature>
<evidence type="ECO:0000313" key="4">
    <source>
        <dbReference type="Proteomes" id="UP001479436"/>
    </source>
</evidence>
<protein>
    <recommendedName>
        <fullName evidence="2">Dienelactone hydrolase domain-containing protein</fullName>
    </recommendedName>
</protein>
<name>A0ABR2VRV8_9FUNG</name>
<evidence type="ECO:0000313" key="3">
    <source>
        <dbReference type="EMBL" id="KAK9696003.1"/>
    </source>
</evidence>
<sequence length="307" mass="34044">MPRTVSFHSQGIKVAGNLYLPENTQPKKHAAIVIGHPGGGVKEQTAGLYAEKLRNLGFITLAFDAAYQGESEGLPRYLEDPNQRVEDFKSAVSYLTTLDEVDPERIGVLGICAAGGYATCAAQTDVRIKAVAGISSADTGELWREGMNGSLSFEELQQGLQEAARQRTREAKGEEPYLSNWVPKTASDAATLPPRSLYKEAYDYYRTPRAQHPRSTNEYVFRSMDKLVQFSAFNFVHLISPRPILLIAGTDADTKYLSENAIQKAKEPKELFLVPGASHVDLYDVLKYVDPVVQKLGQYYTQYLVDN</sequence>
<dbReference type="Gene3D" id="3.40.50.1820">
    <property type="entry name" value="alpha/beta hydrolase"/>
    <property type="match status" value="1"/>
</dbReference>
<evidence type="ECO:0000256" key="1">
    <source>
        <dbReference type="ARBA" id="ARBA00029464"/>
    </source>
</evidence>
<evidence type="ECO:0000259" key="2">
    <source>
        <dbReference type="Pfam" id="PF01738"/>
    </source>
</evidence>
<organism evidence="3 4">
    <name type="scientific">Basidiobolus ranarum</name>
    <dbReference type="NCBI Taxonomy" id="34480"/>
    <lineage>
        <taxon>Eukaryota</taxon>
        <taxon>Fungi</taxon>
        <taxon>Fungi incertae sedis</taxon>
        <taxon>Zoopagomycota</taxon>
        <taxon>Entomophthoromycotina</taxon>
        <taxon>Basidiobolomycetes</taxon>
        <taxon>Basidiobolales</taxon>
        <taxon>Basidiobolaceae</taxon>
        <taxon>Basidiobolus</taxon>
    </lineage>
</organism>
<dbReference type="Pfam" id="PF01738">
    <property type="entry name" value="DLH"/>
    <property type="match status" value="1"/>
</dbReference>
<keyword evidence="4" id="KW-1185">Reference proteome</keyword>
<comment type="similarity">
    <text evidence="1">Belongs to the polyketide transferase af380 family.</text>
</comment>
<dbReference type="Proteomes" id="UP001479436">
    <property type="component" value="Unassembled WGS sequence"/>
</dbReference>
<reference evidence="3 4" key="1">
    <citation type="submission" date="2023-04" db="EMBL/GenBank/DDBJ databases">
        <title>Genome of Basidiobolus ranarum AG-B5.</title>
        <authorList>
            <person name="Stajich J.E."/>
            <person name="Carter-House D."/>
            <person name="Gryganskyi A."/>
        </authorList>
    </citation>
    <scope>NUCLEOTIDE SEQUENCE [LARGE SCALE GENOMIC DNA]</scope>
    <source>
        <strain evidence="3 4">AG-B5</strain>
    </source>
</reference>
<accession>A0ABR2VRV8</accession>
<proteinExistence type="inferred from homology"/>
<dbReference type="SUPFAM" id="SSF53474">
    <property type="entry name" value="alpha/beta-Hydrolases"/>
    <property type="match status" value="1"/>
</dbReference>
<dbReference type="PANTHER" id="PTHR47751:SF1">
    <property type="entry name" value="SUPERFAMILY HYDROLASE, PUTATIVE (AFU_ORTHOLOGUE AFUA_2G16580)-RELATED"/>
    <property type="match status" value="1"/>
</dbReference>
<comment type="caution">
    <text evidence="3">The sequence shown here is derived from an EMBL/GenBank/DDBJ whole genome shotgun (WGS) entry which is preliminary data.</text>
</comment>
<dbReference type="PANTHER" id="PTHR47751">
    <property type="entry name" value="SUPERFAMILY HYDROLASE, PUTATIVE (AFU_ORTHOLOGUE AFUA_2G16580)-RELATED"/>
    <property type="match status" value="1"/>
</dbReference>
<dbReference type="Gene3D" id="1.10.10.800">
    <property type="match status" value="1"/>
</dbReference>
<dbReference type="EMBL" id="JASJQH010008013">
    <property type="protein sequence ID" value="KAK9696003.1"/>
    <property type="molecule type" value="Genomic_DNA"/>
</dbReference>